<evidence type="ECO:0000313" key="1">
    <source>
        <dbReference type="EMBL" id="GMR34692.1"/>
    </source>
</evidence>
<protein>
    <submittedName>
        <fullName evidence="1">Uncharacterized protein</fullName>
    </submittedName>
</protein>
<evidence type="ECO:0000313" key="2">
    <source>
        <dbReference type="Proteomes" id="UP001328107"/>
    </source>
</evidence>
<organism evidence="1 2">
    <name type="scientific">Pristionchus mayeri</name>
    <dbReference type="NCBI Taxonomy" id="1317129"/>
    <lineage>
        <taxon>Eukaryota</taxon>
        <taxon>Metazoa</taxon>
        <taxon>Ecdysozoa</taxon>
        <taxon>Nematoda</taxon>
        <taxon>Chromadorea</taxon>
        <taxon>Rhabditida</taxon>
        <taxon>Rhabditina</taxon>
        <taxon>Diplogasteromorpha</taxon>
        <taxon>Diplogasteroidea</taxon>
        <taxon>Neodiplogasteridae</taxon>
        <taxon>Pristionchus</taxon>
    </lineage>
</organism>
<dbReference type="Proteomes" id="UP001328107">
    <property type="component" value="Unassembled WGS sequence"/>
</dbReference>
<accession>A0AAN4ZBF7</accession>
<feature type="non-terminal residue" evidence="1">
    <location>
        <position position="1"/>
    </location>
</feature>
<reference evidence="2" key="1">
    <citation type="submission" date="2022-10" db="EMBL/GenBank/DDBJ databases">
        <title>Genome assembly of Pristionchus species.</title>
        <authorList>
            <person name="Yoshida K."/>
            <person name="Sommer R.J."/>
        </authorList>
    </citation>
    <scope>NUCLEOTIDE SEQUENCE [LARGE SCALE GENOMIC DNA]</scope>
    <source>
        <strain evidence="2">RS5460</strain>
    </source>
</reference>
<comment type="caution">
    <text evidence="1">The sequence shown here is derived from an EMBL/GenBank/DDBJ whole genome shotgun (WGS) entry which is preliminary data.</text>
</comment>
<sequence>ALVRTERESKIGVVHSCIFHIFLGHPEPVFATVAVFAETLDGASVGCGTLCLESHADIESLLDVYRIVQWVNVGGGRRSRGRLRKSESIAT</sequence>
<keyword evidence="2" id="KW-1185">Reference proteome</keyword>
<proteinExistence type="predicted"/>
<dbReference type="EMBL" id="BTRK01000002">
    <property type="protein sequence ID" value="GMR34692.1"/>
    <property type="molecule type" value="Genomic_DNA"/>
</dbReference>
<dbReference type="AlphaFoldDB" id="A0AAN4ZBF7"/>
<name>A0AAN4ZBF7_9BILA</name>
<feature type="non-terminal residue" evidence="1">
    <location>
        <position position="91"/>
    </location>
</feature>
<gene>
    <name evidence="1" type="ORF">PMAYCL1PPCAC_04887</name>
</gene>